<evidence type="ECO:0000313" key="2">
    <source>
        <dbReference type="Proteomes" id="UP000050525"/>
    </source>
</evidence>
<protein>
    <submittedName>
        <fullName evidence="1">Uncharacterized protein</fullName>
    </submittedName>
</protein>
<dbReference type="EMBL" id="AKHW03003207">
    <property type="protein sequence ID" value="KYO35216.1"/>
    <property type="molecule type" value="Genomic_DNA"/>
</dbReference>
<gene>
    <name evidence="1" type="ORF">Y1Q_0001088</name>
</gene>
<name>A0A151NEI5_ALLMI</name>
<proteinExistence type="predicted"/>
<comment type="caution">
    <text evidence="1">The sequence shown here is derived from an EMBL/GenBank/DDBJ whole genome shotgun (WGS) entry which is preliminary data.</text>
</comment>
<evidence type="ECO:0000313" key="1">
    <source>
        <dbReference type="EMBL" id="KYO35216.1"/>
    </source>
</evidence>
<organism evidence="1 2">
    <name type="scientific">Alligator mississippiensis</name>
    <name type="common">American alligator</name>
    <dbReference type="NCBI Taxonomy" id="8496"/>
    <lineage>
        <taxon>Eukaryota</taxon>
        <taxon>Metazoa</taxon>
        <taxon>Chordata</taxon>
        <taxon>Craniata</taxon>
        <taxon>Vertebrata</taxon>
        <taxon>Euteleostomi</taxon>
        <taxon>Archelosauria</taxon>
        <taxon>Archosauria</taxon>
        <taxon>Crocodylia</taxon>
        <taxon>Alligatoridae</taxon>
        <taxon>Alligatorinae</taxon>
        <taxon>Alligator</taxon>
    </lineage>
</organism>
<sequence>MKSWYVQGKDGNKVLRTARTVVPFSEDLLRILEEDHTIVSCHSIYCTSMGLVRSNNNDENDNGISFPCPDIESSMEEYEGSCSLDLFPIQTQNQTQTQDAQYGDSLDEILIQQTWKTSTHGWFLKNSSCI</sequence>
<dbReference type="Proteomes" id="UP000050525">
    <property type="component" value="Unassembled WGS sequence"/>
</dbReference>
<reference evidence="1 2" key="1">
    <citation type="journal article" date="2012" name="Genome Biol.">
        <title>Sequencing three crocodilian genomes to illuminate the evolution of archosaurs and amniotes.</title>
        <authorList>
            <person name="St John J.A."/>
            <person name="Braun E.L."/>
            <person name="Isberg S.R."/>
            <person name="Miles L.G."/>
            <person name="Chong A.Y."/>
            <person name="Gongora J."/>
            <person name="Dalzell P."/>
            <person name="Moran C."/>
            <person name="Bed'hom B."/>
            <person name="Abzhanov A."/>
            <person name="Burgess S.C."/>
            <person name="Cooksey A.M."/>
            <person name="Castoe T.A."/>
            <person name="Crawford N.G."/>
            <person name="Densmore L.D."/>
            <person name="Drew J.C."/>
            <person name="Edwards S.V."/>
            <person name="Faircloth B.C."/>
            <person name="Fujita M.K."/>
            <person name="Greenwold M.J."/>
            <person name="Hoffmann F.G."/>
            <person name="Howard J.M."/>
            <person name="Iguchi T."/>
            <person name="Janes D.E."/>
            <person name="Khan S.Y."/>
            <person name="Kohno S."/>
            <person name="de Koning A.J."/>
            <person name="Lance S.L."/>
            <person name="McCarthy F.M."/>
            <person name="McCormack J.E."/>
            <person name="Merchant M.E."/>
            <person name="Peterson D.G."/>
            <person name="Pollock D.D."/>
            <person name="Pourmand N."/>
            <person name="Raney B.J."/>
            <person name="Roessler K.A."/>
            <person name="Sanford J.R."/>
            <person name="Sawyer R.H."/>
            <person name="Schmidt C.J."/>
            <person name="Triplett E.W."/>
            <person name="Tuberville T.D."/>
            <person name="Venegas-Anaya M."/>
            <person name="Howard J.T."/>
            <person name="Jarvis E.D."/>
            <person name="Guillette L.J.Jr."/>
            <person name="Glenn T.C."/>
            <person name="Green R.E."/>
            <person name="Ray D.A."/>
        </authorList>
    </citation>
    <scope>NUCLEOTIDE SEQUENCE [LARGE SCALE GENOMIC DNA]</scope>
    <source>
        <strain evidence="1">KSC_2009_1</strain>
    </source>
</reference>
<accession>A0A151NEI5</accession>
<dbReference type="AlphaFoldDB" id="A0A151NEI5"/>
<keyword evidence="2" id="KW-1185">Reference proteome</keyword>